<protein>
    <submittedName>
        <fullName evidence="1">Uncharacterized protein</fullName>
    </submittedName>
</protein>
<dbReference type="AlphaFoldDB" id="A0AAU9NC41"/>
<reference evidence="1 2" key="1">
    <citation type="submission" date="2022-01" db="EMBL/GenBank/DDBJ databases">
        <authorList>
            <person name="Xiong W."/>
            <person name="Schranz E."/>
        </authorList>
    </citation>
    <scope>NUCLEOTIDE SEQUENCE [LARGE SCALE GENOMIC DNA]</scope>
</reference>
<dbReference type="EMBL" id="CAKMRJ010003334">
    <property type="protein sequence ID" value="CAH1431278.1"/>
    <property type="molecule type" value="Genomic_DNA"/>
</dbReference>
<evidence type="ECO:0000313" key="1">
    <source>
        <dbReference type="EMBL" id="CAH1431278.1"/>
    </source>
</evidence>
<gene>
    <name evidence="1" type="ORF">LVIROSA_LOCUS18003</name>
</gene>
<comment type="caution">
    <text evidence="1">The sequence shown here is derived from an EMBL/GenBank/DDBJ whole genome shotgun (WGS) entry which is preliminary data.</text>
</comment>
<organism evidence="1 2">
    <name type="scientific">Lactuca virosa</name>
    <dbReference type="NCBI Taxonomy" id="75947"/>
    <lineage>
        <taxon>Eukaryota</taxon>
        <taxon>Viridiplantae</taxon>
        <taxon>Streptophyta</taxon>
        <taxon>Embryophyta</taxon>
        <taxon>Tracheophyta</taxon>
        <taxon>Spermatophyta</taxon>
        <taxon>Magnoliopsida</taxon>
        <taxon>eudicotyledons</taxon>
        <taxon>Gunneridae</taxon>
        <taxon>Pentapetalae</taxon>
        <taxon>asterids</taxon>
        <taxon>campanulids</taxon>
        <taxon>Asterales</taxon>
        <taxon>Asteraceae</taxon>
        <taxon>Cichorioideae</taxon>
        <taxon>Cichorieae</taxon>
        <taxon>Lactucinae</taxon>
        <taxon>Lactuca</taxon>
    </lineage>
</organism>
<dbReference type="Proteomes" id="UP001157418">
    <property type="component" value="Unassembled WGS sequence"/>
</dbReference>
<accession>A0AAU9NC41</accession>
<sequence>MAFLSSLLKSSIFGDGDDKAGVEVSAEEAFRSAIYSVLKNNLEKTNRPSEVKDGEFEPSSVCLAKIVQNSKKTNASFLSTSIRQSSTMTTSFSSNLFWVCEDERRH</sequence>
<name>A0AAU9NC41_9ASTR</name>
<keyword evidence="2" id="KW-1185">Reference proteome</keyword>
<proteinExistence type="predicted"/>
<evidence type="ECO:0000313" key="2">
    <source>
        <dbReference type="Proteomes" id="UP001157418"/>
    </source>
</evidence>